<proteinExistence type="predicted"/>
<dbReference type="Pfam" id="PF00676">
    <property type="entry name" value="E1_dh"/>
    <property type="match status" value="1"/>
</dbReference>
<dbReference type="SMART" id="SM00861">
    <property type="entry name" value="Transket_pyr"/>
    <property type="match status" value="1"/>
</dbReference>
<dbReference type="PANTHER" id="PTHR43257:SF2">
    <property type="entry name" value="PYRUVATE DEHYDROGENASE E1 COMPONENT SUBUNIT BETA"/>
    <property type="match status" value="1"/>
</dbReference>
<evidence type="ECO:0000313" key="5">
    <source>
        <dbReference type="EMBL" id="PSO04188.1"/>
    </source>
</evidence>
<organism evidence="5 6">
    <name type="scientific">Candidatus Marsarchaeota G2 archaeon ECH_B_SAG-G16</name>
    <dbReference type="NCBI Taxonomy" id="1978167"/>
    <lineage>
        <taxon>Archaea</taxon>
        <taxon>Candidatus Marsarchaeota</taxon>
        <taxon>Candidatus Marsarchaeota group 2</taxon>
    </lineage>
</organism>
<dbReference type="PANTHER" id="PTHR43257">
    <property type="entry name" value="PYRUVATE DEHYDROGENASE E1 COMPONENT BETA SUBUNIT"/>
    <property type="match status" value="1"/>
</dbReference>
<dbReference type="Pfam" id="PF02779">
    <property type="entry name" value="Transket_pyr"/>
    <property type="match status" value="1"/>
</dbReference>
<dbReference type="FunFam" id="3.40.50.970:FF:000001">
    <property type="entry name" value="Pyruvate dehydrogenase E1 beta subunit"/>
    <property type="match status" value="1"/>
</dbReference>
<dbReference type="InterPro" id="IPR033248">
    <property type="entry name" value="Transketolase_C"/>
</dbReference>
<dbReference type="AlphaFoldDB" id="A0A2R6BZX8"/>
<dbReference type="InterPro" id="IPR009014">
    <property type="entry name" value="Transketo_C/PFOR_II"/>
</dbReference>
<dbReference type="InterPro" id="IPR001017">
    <property type="entry name" value="DH_E1"/>
</dbReference>
<evidence type="ECO:0000256" key="3">
    <source>
        <dbReference type="ARBA" id="ARBA00023052"/>
    </source>
</evidence>
<dbReference type="InterPro" id="IPR005475">
    <property type="entry name" value="Transketolase-like_Pyr-bd"/>
</dbReference>
<sequence>MLETVQEAGVDTISERDLKDLKPYQIIREDGSLARKLTLSPDFLKQVYKEMVLARIFDERATTLSTVREIGTYPPHKGQEGTQIGIVKALGPFDWFVPMYRDNAAMIAMGMPMENLLQYWSGDERGLRIPEGLRMLPFAIPVSTQIPHAAGLALAQKLGRTGGAVVVTTGDGGTSKGDFHEGLNFAGVFELPLVVGVENNQYAISLPRSFQTRSKTLAQKALAYGITGIVVDGNDVAAVYQVTTRALELARSGEPVVVEYVTYRLSYHTTAELVSHKLQPKEELEVWEKRDPIYRLEKYLMKEGYLTEEEKEKIYKEAGEKVRLAVEKFRAITPPSPLDIFRYMYSTPTQTLLEQAFEQFGELASTLVNHNVELSEYSPSSKTIELNLRNTINLTLRQEMERDNRIVVYGEDVARNGGVFQVTRGLLERFGERVFDTPLAEISIAGIFIGLAVGGYIPVAEFQFDGFTFPAFDQIFNHIARYRNRTRGRYFVRGVIRFPYGAVHSLEHHSDSPEAYFVHTPGLKVVIPSNPFDAKGFLASALRSEDPVVFMEPKRLYDSPKMQIPEEPYTIPIGRAKLVREGDDVTVVSYGAMLHVALEGSKEFSADVIDLRTLSPLDTKTILSSVEKTGRLVIVHEAPRTAGVGAEIAALVSDKGLFSLKAPIKRVTSYDIVDPLSKLEDYNIPSAQRVTKAIKEVLSY</sequence>
<evidence type="ECO:0000256" key="2">
    <source>
        <dbReference type="ARBA" id="ARBA00023002"/>
    </source>
</evidence>
<dbReference type="GO" id="GO:0006082">
    <property type="term" value="P:organic acid metabolic process"/>
    <property type="evidence" value="ECO:0007669"/>
    <property type="project" value="UniProtKB-ARBA"/>
</dbReference>
<dbReference type="CDD" id="cd02000">
    <property type="entry name" value="TPP_E1_PDC_ADC_BCADC"/>
    <property type="match status" value="1"/>
</dbReference>
<accession>A0A2R6BZX8</accession>
<keyword evidence="3" id="KW-0786">Thiamine pyrophosphate</keyword>
<dbReference type="EMBL" id="NEXO01000071">
    <property type="protein sequence ID" value="PSO04188.1"/>
    <property type="molecule type" value="Genomic_DNA"/>
</dbReference>
<keyword evidence="2" id="KW-0560">Oxidoreductase</keyword>
<dbReference type="FunFam" id="3.40.50.920:FF:000001">
    <property type="entry name" value="Pyruvate dehydrogenase E1 beta subunit"/>
    <property type="match status" value="1"/>
</dbReference>
<dbReference type="SUPFAM" id="SSF52922">
    <property type="entry name" value="TK C-terminal domain-like"/>
    <property type="match status" value="1"/>
</dbReference>
<evidence type="ECO:0000259" key="4">
    <source>
        <dbReference type="SMART" id="SM00861"/>
    </source>
</evidence>
<dbReference type="GO" id="GO:0044272">
    <property type="term" value="P:sulfur compound biosynthetic process"/>
    <property type="evidence" value="ECO:0007669"/>
    <property type="project" value="UniProtKB-ARBA"/>
</dbReference>
<protein>
    <recommendedName>
        <fullName evidence="4">Transketolase-like pyrimidine-binding domain-containing protein</fullName>
    </recommendedName>
</protein>
<gene>
    <name evidence="5" type="ORF">B9Q13_05470</name>
</gene>
<dbReference type="Pfam" id="PF02780">
    <property type="entry name" value="Transketolase_C"/>
    <property type="match status" value="1"/>
</dbReference>
<dbReference type="GO" id="GO:0016624">
    <property type="term" value="F:oxidoreductase activity, acting on the aldehyde or oxo group of donors, disulfide as acceptor"/>
    <property type="evidence" value="ECO:0007669"/>
    <property type="project" value="InterPro"/>
</dbReference>
<dbReference type="SUPFAM" id="SSF52518">
    <property type="entry name" value="Thiamin diphosphate-binding fold (THDP-binding)"/>
    <property type="match status" value="2"/>
</dbReference>
<dbReference type="CDD" id="cd07036">
    <property type="entry name" value="TPP_PYR_E1-PDHc-beta_like"/>
    <property type="match status" value="1"/>
</dbReference>
<dbReference type="InterPro" id="IPR029061">
    <property type="entry name" value="THDP-binding"/>
</dbReference>
<dbReference type="Proteomes" id="UP000241886">
    <property type="component" value="Unassembled WGS sequence"/>
</dbReference>
<dbReference type="Gene3D" id="3.40.50.970">
    <property type="match status" value="2"/>
</dbReference>
<reference evidence="5 6" key="1">
    <citation type="submission" date="2017-04" db="EMBL/GenBank/DDBJ databases">
        <title>Novel microbial lineages endemic to geothermal iron-oxide mats fill important gaps in the evolutionary history of Archaea.</title>
        <authorList>
            <person name="Jay Z.J."/>
            <person name="Beam J.P."/>
            <person name="Dlakic M."/>
            <person name="Rusch D.B."/>
            <person name="Kozubal M.A."/>
            <person name="Inskeep W.P."/>
        </authorList>
    </citation>
    <scope>NUCLEOTIDE SEQUENCE [LARGE SCALE GENOMIC DNA]</scope>
    <source>
        <strain evidence="5">ECH_B_SAG-G16</strain>
    </source>
</reference>
<name>A0A2R6BZX8_9ARCH</name>
<evidence type="ECO:0000256" key="1">
    <source>
        <dbReference type="ARBA" id="ARBA00001964"/>
    </source>
</evidence>
<dbReference type="Gene3D" id="3.40.50.920">
    <property type="match status" value="1"/>
</dbReference>
<feature type="domain" description="Transketolase-like pyrimidine-binding" evidence="4">
    <location>
        <begin position="386"/>
        <end position="559"/>
    </location>
</feature>
<evidence type="ECO:0000313" key="6">
    <source>
        <dbReference type="Proteomes" id="UP000241886"/>
    </source>
</evidence>
<comment type="caution">
    <text evidence="5">The sequence shown here is derived from an EMBL/GenBank/DDBJ whole genome shotgun (WGS) entry which is preliminary data.</text>
</comment>
<comment type="cofactor">
    <cofactor evidence="1">
        <name>thiamine diphosphate</name>
        <dbReference type="ChEBI" id="CHEBI:58937"/>
    </cofactor>
</comment>